<accession>M7BB66</accession>
<reference evidence="4" key="1">
    <citation type="journal article" date="2013" name="Nat. Genet.">
        <title>The draft genomes of soft-shell turtle and green sea turtle yield insights into the development and evolution of the turtle-specific body plan.</title>
        <authorList>
            <person name="Wang Z."/>
            <person name="Pascual-Anaya J."/>
            <person name="Zadissa A."/>
            <person name="Li W."/>
            <person name="Niimura Y."/>
            <person name="Huang Z."/>
            <person name="Li C."/>
            <person name="White S."/>
            <person name="Xiong Z."/>
            <person name="Fang D."/>
            <person name="Wang B."/>
            <person name="Ming Y."/>
            <person name="Chen Y."/>
            <person name="Zheng Y."/>
            <person name="Kuraku S."/>
            <person name="Pignatelli M."/>
            <person name="Herrero J."/>
            <person name="Beal K."/>
            <person name="Nozawa M."/>
            <person name="Li Q."/>
            <person name="Wang J."/>
            <person name="Zhang H."/>
            <person name="Yu L."/>
            <person name="Shigenobu S."/>
            <person name="Wang J."/>
            <person name="Liu J."/>
            <person name="Flicek P."/>
            <person name="Searle S."/>
            <person name="Wang J."/>
            <person name="Kuratani S."/>
            <person name="Yin Y."/>
            <person name="Aken B."/>
            <person name="Zhang G."/>
            <person name="Irie N."/>
        </authorList>
    </citation>
    <scope>NUCLEOTIDE SEQUENCE [LARGE SCALE GENOMIC DNA]</scope>
</reference>
<keyword evidence="2" id="KW-1133">Transmembrane helix</keyword>
<organism evidence="3 4">
    <name type="scientific">Chelonia mydas</name>
    <name type="common">Green sea-turtle</name>
    <name type="synonym">Chelonia agassizi</name>
    <dbReference type="NCBI Taxonomy" id="8469"/>
    <lineage>
        <taxon>Eukaryota</taxon>
        <taxon>Metazoa</taxon>
        <taxon>Chordata</taxon>
        <taxon>Craniata</taxon>
        <taxon>Vertebrata</taxon>
        <taxon>Euteleostomi</taxon>
        <taxon>Archelosauria</taxon>
        <taxon>Testudinata</taxon>
        <taxon>Testudines</taxon>
        <taxon>Cryptodira</taxon>
        <taxon>Durocryptodira</taxon>
        <taxon>Americhelydia</taxon>
        <taxon>Chelonioidea</taxon>
        <taxon>Cheloniidae</taxon>
        <taxon>Chelonia</taxon>
    </lineage>
</organism>
<evidence type="ECO:0000256" key="1">
    <source>
        <dbReference type="SAM" id="MobiDB-lite"/>
    </source>
</evidence>
<feature type="region of interest" description="Disordered" evidence="1">
    <location>
        <begin position="69"/>
        <end position="94"/>
    </location>
</feature>
<keyword evidence="2" id="KW-0472">Membrane</keyword>
<dbReference type="Pfam" id="PF06522">
    <property type="entry name" value="B12D"/>
    <property type="match status" value="1"/>
</dbReference>
<gene>
    <name evidence="3" type="ORF">UY3_13515</name>
</gene>
<dbReference type="AlphaFoldDB" id="M7BB66"/>
<evidence type="ECO:0000256" key="2">
    <source>
        <dbReference type="SAM" id="Phobius"/>
    </source>
</evidence>
<evidence type="ECO:0000313" key="4">
    <source>
        <dbReference type="Proteomes" id="UP000031443"/>
    </source>
</evidence>
<evidence type="ECO:0000313" key="3">
    <source>
        <dbReference type="EMBL" id="EMP29383.1"/>
    </source>
</evidence>
<protein>
    <submittedName>
        <fullName evidence="3">Uncharacterized protein</fullName>
    </submittedName>
</protein>
<proteinExistence type="predicted"/>
<keyword evidence="4" id="KW-1185">Reference proteome</keyword>
<dbReference type="Proteomes" id="UP000031443">
    <property type="component" value="Unassembled WGS sequence"/>
</dbReference>
<dbReference type="InterPro" id="IPR010530">
    <property type="entry name" value="B12D"/>
</dbReference>
<name>M7BB66_CHEMY</name>
<sequence>MGKGGPTRGDRPRALLIPLISFIGLGLGSAALYLLRLALCSPDVRPMLIPSSMKATTFWKSASRNWRDVSAGAPGESPAPGLLHRPGPGESLAA</sequence>
<dbReference type="EMBL" id="KB556569">
    <property type="protein sequence ID" value="EMP29383.1"/>
    <property type="molecule type" value="Genomic_DNA"/>
</dbReference>
<keyword evidence="2" id="KW-0812">Transmembrane</keyword>
<feature type="transmembrane region" description="Helical" evidence="2">
    <location>
        <begin position="15"/>
        <end position="35"/>
    </location>
</feature>